<feature type="transmembrane region" description="Helical" evidence="1">
    <location>
        <begin position="21"/>
        <end position="42"/>
    </location>
</feature>
<evidence type="ECO:0000313" key="2">
    <source>
        <dbReference type="EMBL" id="PWJ42098.1"/>
    </source>
</evidence>
<name>A0A315ZBB6_SEDFL</name>
<evidence type="ECO:0000313" key="3">
    <source>
        <dbReference type="Proteomes" id="UP000245535"/>
    </source>
</evidence>
<dbReference type="AlphaFoldDB" id="A0A315ZBB6"/>
<keyword evidence="1" id="KW-1133">Transmembrane helix</keyword>
<dbReference type="OrthoDB" id="7593840at2"/>
<protein>
    <submittedName>
        <fullName evidence="2">Uncharacterized protein</fullName>
    </submittedName>
</protein>
<organism evidence="2 3">
    <name type="scientific">Sediminitomix flava</name>
    <dbReference type="NCBI Taxonomy" id="379075"/>
    <lineage>
        <taxon>Bacteria</taxon>
        <taxon>Pseudomonadati</taxon>
        <taxon>Bacteroidota</taxon>
        <taxon>Cytophagia</taxon>
        <taxon>Cytophagales</taxon>
        <taxon>Flammeovirgaceae</taxon>
        <taxon>Sediminitomix</taxon>
    </lineage>
</organism>
<dbReference type="Proteomes" id="UP000245535">
    <property type="component" value="Unassembled WGS sequence"/>
</dbReference>
<keyword evidence="1" id="KW-0812">Transmembrane</keyword>
<keyword evidence="3" id="KW-1185">Reference proteome</keyword>
<keyword evidence="1" id="KW-0472">Membrane</keyword>
<reference evidence="2 3" key="1">
    <citation type="submission" date="2018-03" db="EMBL/GenBank/DDBJ databases">
        <title>Genomic Encyclopedia of Archaeal and Bacterial Type Strains, Phase II (KMG-II): from individual species to whole genera.</title>
        <authorList>
            <person name="Goeker M."/>
        </authorList>
    </citation>
    <scope>NUCLEOTIDE SEQUENCE [LARGE SCALE GENOMIC DNA]</scope>
    <source>
        <strain evidence="2 3">DSM 28229</strain>
    </source>
</reference>
<gene>
    <name evidence="2" type="ORF">BC781_103348</name>
</gene>
<sequence>MQSLSKGKNGLILKTNNNYLIVLRGFTLLSITILLFQSQSYAQLIVKDSLKEYPYSLPIWGQKAHKKGIKMPLPIGFSVNYVSSTMGMGISDLTIDLNPIEYKKDRHGEYKLDENGNKIPKSYLGQNMSQEMIDGLVDDHIIGALNEEVTLATANGWNYRMDIYLLPFLNVYGMIADVKGTTSVGLGPDMTTVDFDALAYGGGVSLMYGIKGWFTTVDMNYSVSSTDLIDELVPVSTYSMRIGKKFEINNGKQGFAIYLGAMNRNFMNDKASPGTIDLKELLTNIEDPEEPKLPDAIRNQIISTLENTRVNYSIKKELLQTWTVQCGFSFEFNDHFALRGEYGIAENNKFLMTGLNYRFGF</sequence>
<accession>A0A315ZBB6</accession>
<evidence type="ECO:0000256" key="1">
    <source>
        <dbReference type="SAM" id="Phobius"/>
    </source>
</evidence>
<dbReference type="RefSeq" id="WP_109618741.1">
    <property type="nucleotide sequence ID" value="NZ_QGDO01000003.1"/>
</dbReference>
<proteinExistence type="predicted"/>
<dbReference type="EMBL" id="QGDO01000003">
    <property type="protein sequence ID" value="PWJ42098.1"/>
    <property type="molecule type" value="Genomic_DNA"/>
</dbReference>
<comment type="caution">
    <text evidence="2">The sequence shown here is derived from an EMBL/GenBank/DDBJ whole genome shotgun (WGS) entry which is preliminary data.</text>
</comment>